<dbReference type="Proteomes" id="UP001190465">
    <property type="component" value="Chromosome"/>
</dbReference>
<dbReference type="RefSeq" id="WP_308481392.1">
    <property type="nucleotide sequence ID" value="NZ_OY726397.1"/>
</dbReference>
<protein>
    <submittedName>
        <fullName evidence="1">HTH domain-containing protein</fullName>
    </submittedName>
</protein>
<dbReference type="SUPFAM" id="SSF46785">
    <property type="entry name" value="Winged helix' DNA-binding domain"/>
    <property type="match status" value="1"/>
</dbReference>
<gene>
    <name evidence="1" type="ORF">MU0053_001117</name>
</gene>
<sequence length="209" mass="22234">MNTQAGGRRRDVLAILRDAEEPLSIAAIAEQLQVHPNTVRFHLDALQDSGQVERVAVRQAKPGRPPQLFAATRGMDPAGPRDYRLLAAALTDSLARSADTVKTATASGRAIGAELGRSRRDAAQDEPVGQLVELLDELGFAPEVQGARIGLRHCPFLELAKVHPGVVCPVHLGLMQGAMEAWDAPIAVDDLTPFVEPDLCVAQLSGASS</sequence>
<name>A0ABM9LFU7_9MYCO</name>
<proteinExistence type="predicted"/>
<dbReference type="Gene3D" id="1.10.10.10">
    <property type="entry name" value="Winged helix-like DNA-binding domain superfamily/Winged helix DNA-binding domain"/>
    <property type="match status" value="1"/>
</dbReference>
<organism evidence="1 2">
    <name type="scientific">[Mycobacterium] burgundiense</name>
    <dbReference type="NCBI Taxonomy" id="3064286"/>
    <lineage>
        <taxon>Bacteria</taxon>
        <taxon>Bacillati</taxon>
        <taxon>Actinomycetota</taxon>
        <taxon>Actinomycetes</taxon>
        <taxon>Mycobacteriales</taxon>
        <taxon>Mycobacteriaceae</taxon>
        <taxon>Mycolicibacterium</taxon>
    </lineage>
</organism>
<evidence type="ECO:0000313" key="1">
    <source>
        <dbReference type="EMBL" id="CAJ1498272.1"/>
    </source>
</evidence>
<dbReference type="InterPro" id="IPR036388">
    <property type="entry name" value="WH-like_DNA-bd_sf"/>
</dbReference>
<dbReference type="EMBL" id="OY726397">
    <property type="protein sequence ID" value="CAJ1498272.1"/>
    <property type="molecule type" value="Genomic_DNA"/>
</dbReference>
<dbReference type="InterPro" id="IPR011991">
    <property type="entry name" value="ArsR-like_HTH"/>
</dbReference>
<accession>A0ABM9LFU7</accession>
<evidence type="ECO:0000313" key="2">
    <source>
        <dbReference type="Proteomes" id="UP001190465"/>
    </source>
</evidence>
<keyword evidence="2" id="KW-1185">Reference proteome</keyword>
<dbReference type="InterPro" id="IPR036390">
    <property type="entry name" value="WH_DNA-bd_sf"/>
</dbReference>
<reference evidence="1 2" key="1">
    <citation type="submission" date="2023-08" db="EMBL/GenBank/DDBJ databases">
        <authorList>
            <person name="Folkvardsen B D."/>
            <person name="Norman A."/>
        </authorList>
    </citation>
    <scope>NUCLEOTIDE SEQUENCE [LARGE SCALE GENOMIC DNA]</scope>
    <source>
        <strain evidence="1 2">Mu0053</strain>
    </source>
</reference>
<dbReference type="Pfam" id="PF12840">
    <property type="entry name" value="HTH_20"/>
    <property type="match status" value="1"/>
</dbReference>
<dbReference type="CDD" id="cd00090">
    <property type="entry name" value="HTH_ARSR"/>
    <property type="match status" value="1"/>
</dbReference>